<dbReference type="PRINTS" id="PR01955">
    <property type="entry name" value="LANCFRANKIA"/>
</dbReference>
<keyword evidence="1" id="KW-0479">Metal-binding</keyword>
<dbReference type="AlphaFoldDB" id="A0A497XKX0"/>
<evidence type="ECO:0000313" key="7">
    <source>
        <dbReference type="Proteomes" id="UP000297429"/>
    </source>
</evidence>
<reference evidence="5 7" key="2">
    <citation type="submission" date="2019-03" db="EMBL/GenBank/DDBJ databases">
        <authorList>
            <person name="He R.-H."/>
        </authorList>
    </citation>
    <scope>NUCLEOTIDE SEQUENCE [LARGE SCALE GENOMIC DNA]</scope>
    <source>
        <strain evidence="5 7">DSM 19624</strain>
    </source>
</reference>
<dbReference type="GO" id="GO:0046872">
    <property type="term" value="F:metal ion binding"/>
    <property type="evidence" value="ECO:0007669"/>
    <property type="project" value="UniProtKB-KW"/>
</dbReference>
<dbReference type="EMBL" id="RCCK01000018">
    <property type="protein sequence ID" value="RLJ69195.1"/>
    <property type="molecule type" value="Genomic_DNA"/>
</dbReference>
<dbReference type="EMBL" id="SOPX01000003">
    <property type="protein sequence ID" value="TFB29742.1"/>
    <property type="molecule type" value="Genomic_DNA"/>
</dbReference>
<dbReference type="CDD" id="cd04792">
    <property type="entry name" value="LanM-like"/>
    <property type="match status" value="1"/>
</dbReference>
<feature type="binding site" evidence="1">
    <location>
        <position position="999"/>
    </location>
    <ligand>
        <name>Zn(2+)</name>
        <dbReference type="ChEBI" id="CHEBI:29105"/>
    </ligand>
</feature>
<evidence type="ECO:0000313" key="4">
    <source>
        <dbReference type="EMBL" id="RLJ69195.1"/>
    </source>
</evidence>
<dbReference type="RefSeq" id="WP_121288083.1">
    <property type="nucleotide sequence ID" value="NZ_RCCK01000018.1"/>
</dbReference>
<dbReference type="PANTHER" id="PTHR12736">
    <property type="entry name" value="LANC-LIKE PROTEIN"/>
    <property type="match status" value="1"/>
</dbReference>
<dbReference type="GO" id="GO:0005975">
    <property type="term" value="P:carbohydrate metabolic process"/>
    <property type="evidence" value="ECO:0007669"/>
    <property type="project" value="InterPro"/>
</dbReference>
<dbReference type="PRINTS" id="PR01950">
    <property type="entry name" value="LANCSUPER"/>
</dbReference>
<evidence type="ECO:0000256" key="1">
    <source>
        <dbReference type="PIRSR" id="PIRSR607822-1"/>
    </source>
</evidence>
<feature type="transmembrane region" description="Helical" evidence="2">
    <location>
        <begin position="774"/>
        <end position="800"/>
    </location>
</feature>
<dbReference type="GO" id="GO:0005886">
    <property type="term" value="C:plasma membrane"/>
    <property type="evidence" value="ECO:0007669"/>
    <property type="project" value="TreeGrafter"/>
</dbReference>
<evidence type="ECO:0000259" key="3">
    <source>
        <dbReference type="Pfam" id="PF13575"/>
    </source>
</evidence>
<dbReference type="Gene3D" id="1.50.10.10">
    <property type="match status" value="1"/>
</dbReference>
<dbReference type="SUPFAM" id="SSF158745">
    <property type="entry name" value="LanC-like"/>
    <property type="match status" value="1"/>
</dbReference>
<dbReference type="OrthoDB" id="9148343at2"/>
<dbReference type="PIRSF" id="PIRSF037228">
    <property type="entry name" value="Lant_mod_RumM"/>
    <property type="match status" value="1"/>
</dbReference>
<evidence type="ECO:0000313" key="5">
    <source>
        <dbReference type="EMBL" id="TFB29742.1"/>
    </source>
</evidence>
<dbReference type="Pfam" id="PF13575">
    <property type="entry name" value="DUF4135"/>
    <property type="match status" value="1"/>
</dbReference>
<proteinExistence type="predicted"/>
<dbReference type="InterPro" id="IPR017146">
    <property type="entry name" value="Lanti_2_LanM"/>
</dbReference>
<dbReference type="InterPro" id="IPR007822">
    <property type="entry name" value="LANC-like"/>
</dbReference>
<dbReference type="PANTHER" id="PTHR12736:SF7">
    <property type="entry name" value="LANC-LIKE PROTEIN 3"/>
    <property type="match status" value="1"/>
</dbReference>
<dbReference type="Pfam" id="PF05147">
    <property type="entry name" value="LANC_like"/>
    <property type="match status" value="1"/>
</dbReference>
<dbReference type="Proteomes" id="UP000273898">
    <property type="component" value="Unassembled WGS sequence"/>
</dbReference>
<evidence type="ECO:0000313" key="6">
    <source>
        <dbReference type="Proteomes" id="UP000273898"/>
    </source>
</evidence>
<keyword evidence="2" id="KW-0472">Membrane</keyword>
<dbReference type="GO" id="GO:0031179">
    <property type="term" value="P:peptide modification"/>
    <property type="evidence" value="ECO:0007669"/>
    <property type="project" value="InterPro"/>
</dbReference>
<feature type="transmembrane region" description="Helical" evidence="2">
    <location>
        <begin position="833"/>
        <end position="852"/>
    </location>
</feature>
<feature type="transmembrane region" description="Helical" evidence="2">
    <location>
        <begin position="727"/>
        <end position="747"/>
    </location>
</feature>
<gene>
    <name evidence="5" type="primary">lanM</name>
    <name evidence="4" type="ORF">BCL90_5290</name>
    <name evidence="5" type="ORF">E3V97_16230</name>
</gene>
<name>A0A497XKX0_9SPHI</name>
<evidence type="ECO:0000256" key="2">
    <source>
        <dbReference type="SAM" id="Phobius"/>
    </source>
</evidence>
<keyword evidence="1" id="KW-0862">Zinc</keyword>
<keyword evidence="2" id="KW-1133">Transmembrane helix</keyword>
<dbReference type="Proteomes" id="UP000297429">
    <property type="component" value="Unassembled WGS sequence"/>
</dbReference>
<comment type="caution">
    <text evidence="4">The sequence shown here is derived from an EMBL/GenBank/DDBJ whole genome shotgun (WGS) entry which is preliminary data.</text>
</comment>
<keyword evidence="2" id="KW-0812">Transmembrane</keyword>
<dbReference type="NCBIfam" id="TIGR03897">
    <property type="entry name" value="lanti_2_LanM"/>
    <property type="match status" value="1"/>
</dbReference>
<dbReference type="InterPro" id="IPR012341">
    <property type="entry name" value="6hp_glycosidase-like_sf"/>
</dbReference>
<reference evidence="4 6" key="1">
    <citation type="submission" date="2018-10" db="EMBL/GenBank/DDBJ databases">
        <title>Genomic Encyclopedia of Archaeal and Bacterial Type Strains, Phase II (KMG-II): from individual species to whole genera.</title>
        <authorList>
            <person name="Goeker M."/>
        </authorList>
    </citation>
    <scope>NUCLEOTIDE SEQUENCE [LARGE SCALE GENOMIC DNA]</scope>
    <source>
        <strain evidence="4 6">DSM 19624</strain>
    </source>
</reference>
<accession>A0A497XKX0</accession>
<sequence length="1084" mass="122769">MNEQLYHTDTAIKALNLYERLILLKNTDDALMTDSLEKDRIDRWQQVSALGDEAKFKKRLSQDGIAEWEAYAVLNTENLVWPESEDPAWLVFFDEVSKLAKQLQPIEIFRPEHDKHAFFPIALPFYLYALRQVERFFEHSDEIPLDGACNCLKSLLTGCLANAAALEFNIFKAGRESGLGALLRKATATENNKSLYRSFIREIYVNRWDTFFSEYTVLTRQLCEVAQNWIASMHLFMERYRGDRPGLEQLFNNGQSLGQISKISFGLSDRHNGGKTTAILTFDNGVKMVYKPKPLSTECVLEAIVNWVNLEEELIGLNVASVIDKGDYGWQQFIENNGCDTEEDVRRFYIRAGYLMAIVYVMEGYDFHYENLIADGAFPYLIDTETIFNPYKEMEMAETGVLNAAQMASEKVYYSVLRTGMLPSWNIRKEGAKKDISGLGGEEGAGIEKMQRWVDVGTDDIRLEPVERPVRKMGNQPFIKGEDPGSSENYIDEITKGFSDMYTYIMRNKESFGELIRQWEHVVVRFVRKPTRVYSDMIAKLTEPEFLRDGMDWSIGCESMARLYLAADLGNYGQWNLLRSEYESLIRSDIPYFRLKADSLDIQDGENKTLVKNYFTMRCFERIIEKTKALNENDLALQERYIRYAFYARAAKSFHDDTRSAILNNGSKKRDIGDILAIAPSDCISVAKIIASELEQEALRSSDGSMAWIALEYLKEADIFQFKPISYNLYSGAAGIGFFFGALFKVTGEEKYHLLAKAAMTPIMRIVDEEMNELVRYSGVGGGIGLGSLIYAFASLAVFFQDAAFGKTATVYALKCATRIDNEVLEADKKLDIIFGSAGLLLGLIKLFRVTGDAEVMHKITMTADHLLKNCRDTAQGEGLVPTYGNKVITGMSHGASGVALALLKAFDLTKDERYRATAMAHIDFEEKMYDADAANYPTYQSTPTENKFITAWCHGAPGIGLTRLIAYQITHDESLKPQIEKNMQVTSTFSLEHLDHICCGNFGRLDIGLEYARFIKDEASIERIKREAAYIVNRFYENDGFRLFIDAPIKVFSPGLFVGATGIAYSLLRIGFPDQLPSVLAYE</sequence>
<feature type="domain" description="Lantibiotic biosynthesis protein dehydration" evidence="3">
    <location>
        <begin position="215"/>
        <end position="595"/>
    </location>
</feature>
<protein>
    <submittedName>
        <fullName evidence="4">Type 2 lantibiotic biosynthesis protein LanM</fullName>
    </submittedName>
    <submittedName>
        <fullName evidence="5">Type 2 lantipeptide synthetase LanM</fullName>
    </submittedName>
</protein>
<keyword evidence="7" id="KW-1185">Reference proteome</keyword>
<dbReference type="SMART" id="SM01260">
    <property type="entry name" value="LANC_like"/>
    <property type="match status" value="1"/>
</dbReference>
<feature type="binding site" evidence="1">
    <location>
        <position position="954"/>
    </location>
    <ligand>
        <name>Zn(2+)</name>
        <dbReference type="ChEBI" id="CHEBI:29105"/>
    </ligand>
</feature>
<dbReference type="InterPro" id="IPR025410">
    <property type="entry name" value="Lant_dehyd"/>
</dbReference>
<organism evidence="4 6">
    <name type="scientific">Pedobacter alluvionis</name>
    <dbReference type="NCBI Taxonomy" id="475253"/>
    <lineage>
        <taxon>Bacteria</taxon>
        <taxon>Pseudomonadati</taxon>
        <taxon>Bacteroidota</taxon>
        <taxon>Sphingobacteriia</taxon>
        <taxon>Sphingobacteriales</taxon>
        <taxon>Sphingobacteriaceae</taxon>
        <taxon>Pedobacter</taxon>
    </lineage>
</organism>